<keyword evidence="2" id="KW-0472">Membrane</keyword>
<protein>
    <submittedName>
        <fullName evidence="3">Uncharacterized protein</fullName>
    </submittedName>
</protein>
<evidence type="ECO:0000313" key="4">
    <source>
        <dbReference type="Proteomes" id="UP000774326"/>
    </source>
</evidence>
<accession>A0A9P8QD70</accession>
<evidence type="ECO:0000313" key="3">
    <source>
        <dbReference type="EMBL" id="KAH3687370.1"/>
    </source>
</evidence>
<sequence length="373" mass="43892">MTEYHRPNSILPHQTDLHHKTGYHEQDSHVSLEDSISSILSLSEKQRISPVLSKSRLNASYRKAAKSFINRRFEESFTILSEISENAIILYNNEQIKETLFVNVWSLYFNLIDMLINKNEPLSITLDQQKVEALFFSDDLFEQLERLYVPVHPKLMVQLLLIKLNNTATDFQKLRDRIDYYLVNHRVTDDTTPEFQDFQELLELYHVFLLGKLGEFKEAESLIRSNPLIFNPQEMIQKVQDNKKKLEEEKSQRLKLAKLKKQQDLKAKQKAQELLNKKLNDAKKLEQQKKEASLSTSQTKDLHDDLLGRFLTLIKAKLSNKSITLVLIISMISFLLILQKNKWLLNTKVRRYIQQVWDKVFSTFKMAFSITYL</sequence>
<evidence type="ECO:0000256" key="1">
    <source>
        <dbReference type="SAM" id="Coils"/>
    </source>
</evidence>
<reference evidence="3" key="1">
    <citation type="journal article" date="2021" name="Open Biol.">
        <title>Shared evolutionary footprints suggest mitochondrial oxidative damage underlies multiple complex I losses in fungi.</title>
        <authorList>
            <person name="Schikora-Tamarit M.A."/>
            <person name="Marcet-Houben M."/>
            <person name="Nosek J."/>
            <person name="Gabaldon T."/>
        </authorList>
    </citation>
    <scope>NUCLEOTIDE SEQUENCE</scope>
    <source>
        <strain evidence="3">CBS2887</strain>
    </source>
</reference>
<dbReference type="OrthoDB" id="3981028at2759"/>
<feature type="coiled-coil region" evidence="1">
    <location>
        <begin position="236"/>
        <end position="295"/>
    </location>
</feature>
<name>A0A9P8QD70_WICPI</name>
<dbReference type="EMBL" id="JAEUBG010000861">
    <property type="protein sequence ID" value="KAH3687370.1"/>
    <property type="molecule type" value="Genomic_DNA"/>
</dbReference>
<organism evidence="3 4">
    <name type="scientific">Wickerhamomyces pijperi</name>
    <name type="common">Yeast</name>
    <name type="synonym">Pichia pijperi</name>
    <dbReference type="NCBI Taxonomy" id="599730"/>
    <lineage>
        <taxon>Eukaryota</taxon>
        <taxon>Fungi</taxon>
        <taxon>Dikarya</taxon>
        <taxon>Ascomycota</taxon>
        <taxon>Saccharomycotina</taxon>
        <taxon>Saccharomycetes</taxon>
        <taxon>Phaffomycetales</taxon>
        <taxon>Wickerhamomycetaceae</taxon>
        <taxon>Wickerhamomyces</taxon>
    </lineage>
</organism>
<dbReference type="AlphaFoldDB" id="A0A9P8QD70"/>
<evidence type="ECO:0000256" key="2">
    <source>
        <dbReference type="SAM" id="Phobius"/>
    </source>
</evidence>
<feature type="transmembrane region" description="Helical" evidence="2">
    <location>
        <begin position="322"/>
        <end position="338"/>
    </location>
</feature>
<keyword evidence="4" id="KW-1185">Reference proteome</keyword>
<keyword evidence="2" id="KW-0812">Transmembrane</keyword>
<proteinExistence type="predicted"/>
<keyword evidence="2" id="KW-1133">Transmembrane helix</keyword>
<gene>
    <name evidence="3" type="ORF">WICPIJ_001647</name>
</gene>
<dbReference type="Proteomes" id="UP000774326">
    <property type="component" value="Unassembled WGS sequence"/>
</dbReference>
<keyword evidence="1" id="KW-0175">Coiled coil</keyword>
<comment type="caution">
    <text evidence="3">The sequence shown here is derived from an EMBL/GenBank/DDBJ whole genome shotgun (WGS) entry which is preliminary data.</text>
</comment>
<reference evidence="3" key="2">
    <citation type="submission" date="2021-01" db="EMBL/GenBank/DDBJ databases">
        <authorList>
            <person name="Schikora-Tamarit M.A."/>
        </authorList>
    </citation>
    <scope>NUCLEOTIDE SEQUENCE</scope>
    <source>
        <strain evidence="3">CBS2887</strain>
    </source>
</reference>